<comment type="caution">
    <text evidence="1">The sequence shown here is derived from an EMBL/GenBank/DDBJ whole genome shotgun (WGS) entry which is preliminary data.</text>
</comment>
<organism evidence="1 2">
    <name type="scientific">Racocetra persica</name>
    <dbReference type="NCBI Taxonomy" id="160502"/>
    <lineage>
        <taxon>Eukaryota</taxon>
        <taxon>Fungi</taxon>
        <taxon>Fungi incertae sedis</taxon>
        <taxon>Mucoromycota</taxon>
        <taxon>Glomeromycotina</taxon>
        <taxon>Glomeromycetes</taxon>
        <taxon>Diversisporales</taxon>
        <taxon>Gigasporaceae</taxon>
        <taxon>Racocetra</taxon>
    </lineage>
</organism>
<reference evidence="1" key="1">
    <citation type="submission" date="2021-06" db="EMBL/GenBank/DDBJ databases">
        <authorList>
            <person name="Kallberg Y."/>
            <person name="Tangrot J."/>
            <person name="Rosling A."/>
        </authorList>
    </citation>
    <scope>NUCLEOTIDE SEQUENCE</scope>
    <source>
        <strain evidence="1">MA461A</strain>
    </source>
</reference>
<proteinExistence type="predicted"/>
<keyword evidence="2" id="KW-1185">Reference proteome</keyword>
<evidence type="ECO:0000313" key="2">
    <source>
        <dbReference type="Proteomes" id="UP000789920"/>
    </source>
</evidence>
<gene>
    <name evidence="1" type="ORF">RPERSI_LOCUS9700</name>
</gene>
<evidence type="ECO:0000313" key="1">
    <source>
        <dbReference type="EMBL" id="CAG8694221.1"/>
    </source>
</evidence>
<feature type="non-terminal residue" evidence="1">
    <location>
        <position position="1"/>
    </location>
</feature>
<accession>A0ACA9PDE6</accession>
<dbReference type="EMBL" id="CAJVQC010018533">
    <property type="protein sequence ID" value="CAG8694221.1"/>
    <property type="molecule type" value="Genomic_DNA"/>
</dbReference>
<sequence length="238" mass="26952">SLTAGASSHKKISKSSNRMLRAYYSDNKILFGVCAFNELFFVALYLLSFEEDPTFPEWSVFPLYVLAISSFPICAIKQINDSVSEIPEIPEVSFEVIHGPVVMPELKNDTIKAELGRGTWKFLHTMMARFPENPTTSEKEALRNFIYLFSRLYPCGECATEFQTLLEKYPPQVSSREAASQWACAIHNIVNVRLEKEIFDCSLIADKYKCGCDDENNNEIDDFTIDSTVNPTTIPTDV</sequence>
<protein>
    <submittedName>
        <fullName evidence="1">21156_t:CDS:1</fullName>
    </submittedName>
</protein>
<dbReference type="Proteomes" id="UP000789920">
    <property type="component" value="Unassembled WGS sequence"/>
</dbReference>
<name>A0ACA9PDE6_9GLOM</name>